<dbReference type="InterPro" id="IPR013185">
    <property type="entry name" value="Transl_elong_KOW-like"/>
</dbReference>
<dbReference type="InterPro" id="IPR008991">
    <property type="entry name" value="Translation_prot_SH3-like_sf"/>
</dbReference>
<dbReference type="Pfam" id="PF01132">
    <property type="entry name" value="EFP"/>
    <property type="match status" value="1"/>
</dbReference>
<evidence type="ECO:0000256" key="2">
    <source>
        <dbReference type="ARBA" id="ARBA00004815"/>
    </source>
</evidence>
<dbReference type="SMART" id="SM01185">
    <property type="entry name" value="EFP"/>
    <property type="match status" value="1"/>
</dbReference>
<comment type="similarity">
    <text evidence="3 7 9">Belongs to the elongation factor P family.</text>
</comment>
<feature type="domain" description="Elongation factor P C-terminal" evidence="10">
    <location>
        <begin position="163"/>
        <end position="218"/>
    </location>
</feature>
<dbReference type="HAMAP" id="MF_00141">
    <property type="entry name" value="EF_P"/>
    <property type="match status" value="1"/>
</dbReference>
<evidence type="ECO:0000256" key="5">
    <source>
        <dbReference type="ARBA" id="ARBA00022768"/>
    </source>
</evidence>
<gene>
    <name evidence="7 12" type="primary">efp</name>
    <name evidence="12" type="ORF">COU97_02755</name>
</gene>
<name>A0A2M8L6R0_9BACT</name>
<dbReference type="CDD" id="cd05794">
    <property type="entry name" value="S1_EF-P_repeat_2"/>
    <property type="match status" value="1"/>
</dbReference>
<keyword evidence="5 7" id="KW-0251">Elongation factor</keyword>
<dbReference type="SUPFAM" id="SSF50104">
    <property type="entry name" value="Translation proteins SH3-like domain"/>
    <property type="match status" value="1"/>
</dbReference>
<sequence>MDTNAPPGECCAHPRGGQRGDFGVKFKDSEKFRVMISATELRNGATFRVDGQPYQVLEYKHTKLGRGTANIRVKVRNLATGGVVEKSFISDARVEELATQTRELQYLYKDGENAYFMDPRNFEQFSLPLPILDRQADFLKEGENVRVMFADDQPLSIQLPLAMIFTVTQAPPGVKGDSANASFKQVVLDNGLKTKVPLFVNEGDRVKIDTRTSVYLERIR</sequence>
<dbReference type="GO" id="GO:0005829">
    <property type="term" value="C:cytosol"/>
    <property type="evidence" value="ECO:0007669"/>
    <property type="project" value="UniProtKB-ARBA"/>
</dbReference>
<evidence type="ECO:0000256" key="1">
    <source>
        <dbReference type="ARBA" id="ARBA00004496"/>
    </source>
</evidence>
<evidence type="ECO:0000256" key="8">
    <source>
        <dbReference type="NCBIfam" id="TIGR00038"/>
    </source>
</evidence>
<dbReference type="Proteomes" id="UP000231579">
    <property type="component" value="Unassembled WGS sequence"/>
</dbReference>
<protein>
    <recommendedName>
        <fullName evidence="7 8">Elongation factor P</fullName>
        <shortName evidence="7">EF-P</shortName>
    </recommendedName>
</protein>
<dbReference type="InterPro" id="IPR011768">
    <property type="entry name" value="Transl_elongation_fac_P"/>
</dbReference>
<reference evidence="13" key="1">
    <citation type="submission" date="2017-09" db="EMBL/GenBank/DDBJ databases">
        <title>Depth-based differentiation of microbial function through sediment-hosted aquifers and enrichment of novel symbionts in the deep terrestrial subsurface.</title>
        <authorList>
            <person name="Probst A.J."/>
            <person name="Ladd B."/>
            <person name="Jarett J.K."/>
            <person name="Geller-Mcgrath D.E."/>
            <person name="Sieber C.M.K."/>
            <person name="Emerson J.B."/>
            <person name="Anantharaman K."/>
            <person name="Thomas B.C."/>
            <person name="Malmstrom R."/>
            <person name="Stieglmeier M."/>
            <person name="Klingl A."/>
            <person name="Woyke T."/>
            <person name="Ryan C.M."/>
            <person name="Banfield J.F."/>
        </authorList>
    </citation>
    <scope>NUCLEOTIDE SEQUENCE [LARGE SCALE GENOMIC DNA]</scope>
</reference>
<dbReference type="Gene3D" id="2.40.50.140">
    <property type="entry name" value="Nucleic acid-binding proteins"/>
    <property type="match status" value="2"/>
</dbReference>
<feature type="domain" description="Translation elongation factor P/YeiP central" evidence="11">
    <location>
        <begin position="101"/>
        <end position="155"/>
    </location>
</feature>
<dbReference type="PANTHER" id="PTHR30053:SF14">
    <property type="entry name" value="TRANSLATION ELONGATION FACTOR KOW-LIKE DOMAIN-CONTAINING PROTEIN"/>
    <property type="match status" value="1"/>
</dbReference>
<evidence type="ECO:0000256" key="4">
    <source>
        <dbReference type="ARBA" id="ARBA00022490"/>
    </source>
</evidence>
<dbReference type="PROSITE" id="PS01275">
    <property type="entry name" value="EFP"/>
    <property type="match status" value="1"/>
</dbReference>
<dbReference type="PIRSF" id="PIRSF005901">
    <property type="entry name" value="EF-P"/>
    <property type="match status" value="1"/>
</dbReference>
<evidence type="ECO:0000256" key="6">
    <source>
        <dbReference type="ARBA" id="ARBA00022917"/>
    </source>
</evidence>
<accession>A0A2M8L6R0</accession>
<keyword evidence="6 7" id="KW-0648">Protein biosynthesis</keyword>
<evidence type="ECO:0000259" key="11">
    <source>
        <dbReference type="SMART" id="SM01185"/>
    </source>
</evidence>
<dbReference type="InterPro" id="IPR001059">
    <property type="entry name" value="Transl_elong_P/YeiP_cen"/>
</dbReference>
<evidence type="ECO:0000256" key="3">
    <source>
        <dbReference type="ARBA" id="ARBA00009479"/>
    </source>
</evidence>
<evidence type="ECO:0000256" key="7">
    <source>
        <dbReference type="HAMAP-Rule" id="MF_00141"/>
    </source>
</evidence>
<dbReference type="SUPFAM" id="SSF50249">
    <property type="entry name" value="Nucleic acid-binding proteins"/>
    <property type="match status" value="2"/>
</dbReference>
<dbReference type="Pfam" id="PF08207">
    <property type="entry name" value="EFP_N"/>
    <property type="match status" value="1"/>
</dbReference>
<dbReference type="NCBIfam" id="TIGR00038">
    <property type="entry name" value="efp"/>
    <property type="match status" value="1"/>
</dbReference>
<dbReference type="NCBIfam" id="NF001810">
    <property type="entry name" value="PRK00529.1"/>
    <property type="match status" value="1"/>
</dbReference>
<dbReference type="GO" id="GO:0043043">
    <property type="term" value="P:peptide biosynthetic process"/>
    <property type="evidence" value="ECO:0007669"/>
    <property type="project" value="InterPro"/>
</dbReference>
<dbReference type="SMART" id="SM00841">
    <property type="entry name" value="Elong-fact-P_C"/>
    <property type="match status" value="1"/>
</dbReference>
<evidence type="ECO:0000256" key="9">
    <source>
        <dbReference type="RuleBase" id="RU004389"/>
    </source>
</evidence>
<keyword evidence="4 7" id="KW-0963">Cytoplasm</keyword>
<dbReference type="FunFam" id="2.40.50.140:FF:000004">
    <property type="entry name" value="Elongation factor P"/>
    <property type="match status" value="1"/>
</dbReference>
<dbReference type="CDD" id="cd04470">
    <property type="entry name" value="S1_EF-P_repeat_1"/>
    <property type="match status" value="1"/>
</dbReference>
<comment type="pathway">
    <text evidence="2 7">Protein biosynthesis; polypeptide chain elongation.</text>
</comment>
<dbReference type="GO" id="GO:0003746">
    <property type="term" value="F:translation elongation factor activity"/>
    <property type="evidence" value="ECO:0007669"/>
    <property type="project" value="UniProtKB-UniRule"/>
</dbReference>
<dbReference type="FunFam" id="2.30.30.30:FF:000003">
    <property type="entry name" value="Elongation factor P"/>
    <property type="match status" value="1"/>
</dbReference>
<dbReference type="InterPro" id="IPR012340">
    <property type="entry name" value="NA-bd_OB-fold"/>
</dbReference>
<dbReference type="AlphaFoldDB" id="A0A2M8L6R0"/>
<dbReference type="FunFam" id="2.40.50.140:FF:000009">
    <property type="entry name" value="Elongation factor P"/>
    <property type="match status" value="1"/>
</dbReference>
<organism evidence="12 13">
    <name type="scientific">Candidatus Shapirobacteria bacterium CG10_big_fil_rev_8_21_14_0_10_48_15</name>
    <dbReference type="NCBI Taxonomy" id="1974484"/>
    <lineage>
        <taxon>Bacteria</taxon>
        <taxon>Candidatus Shapironibacteriota</taxon>
    </lineage>
</organism>
<comment type="caution">
    <text evidence="12">The sequence shown here is derived from an EMBL/GenBank/DDBJ whole genome shotgun (WGS) entry which is preliminary data.</text>
</comment>
<dbReference type="EMBL" id="PFEM01000037">
    <property type="protein sequence ID" value="PJE69878.1"/>
    <property type="molecule type" value="Genomic_DNA"/>
</dbReference>
<proteinExistence type="inferred from homology"/>
<evidence type="ECO:0000313" key="12">
    <source>
        <dbReference type="EMBL" id="PJE69878.1"/>
    </source>
</evidence>
<dbReference type="Gene3D" id="2.30.30.30">
    <property type="match status" value="1"/>
</dbReference>
<dbReference type="Pfam" id="PF09285">
    <property type="entry name" value="Elong-fact-P_C"/>
    <property type="match status" value="1"/>
</dbReference>
<dbReference type="InterPro" id="IPR015365">
    <property type="entry name" value="Elong-fact-P_C"/>
</dbReference>
<comment type="subcellular location">
    <subcellularLocation>
        <location evidence="1 7">Cytoplasm</location>
    </subcellularLocation>
</comment>
<dbReference type="InterPro" id="IPR013852">
    <property type="entry name" value="Transl_elong_P/YeiP_CS"/>
</dbReference>
<comment type="function">
    <text evidence="7">Involved in peptide bond synthesis. Stimulates efficient translation and peptide-bond synthesis on native or reconstituted 70S ribosomes in vitro. Probably functions indirectly by altering the affinity of the ribosome for aminoacyl-tRNA, thus increasing their reactivity as acceptors for peptidyl transferase.</text>
</comment>
<dbReference type="InterPro" id="IPR020599">
    <property type="entry name" value="Transl_elong_fac_P/YeiP"/>
</dbReference>
<evidence type="ECO:0000259" key="10">
    <source>
        <dbReference type="SMART" id="SM00841"/>
    </source>
</evidence>
<dbReference type="InterPro" id="IPR014722">
    <property type="entry name" value="Rib_uL2_dom2"/>
</dbReference>
<evidence type="ECO:0000313" key="13">
    <source>
        <dbReference type="Proteomes" id="UP000231579"/>
    </source>
</evidence>
<dbReference type="UniPathway" id="UPA00345"/>
<dbReference type="PANTHER" id="PTHR30053">
    <property type="entry name" value="ELONGATION FACTOR P"/>
    <property type="match status" value="1"/>
</dbReference>